<accession>A0A8S4Q7W9</accession>
<dbReference type="GO" id="GO:0031416">
    <property type="term" value="C:NatB complex"/>
    <property type="evidence" value="ECO:0007669"/>
    <property type="project" value="TreeGrafter"/>
</dbReference>
<dbReference type="InterPro" id="IPR011990">
    <property type="entry name" value="TPR-like_helical_dom_sf"/>
</dbReference>
<feature type="compositionally biased region" description="Polar residues" evidence="2">
    <location>
        <begin position="944"/>
        <end position="975"/>
    </location>
</feature>
<reference evidence="3" key="1">
    <citation type="submission" date="2022-03" db="EMBL/GenBank/DDBJ databases">
        <authorList>
            <person name="Martin C."/>
        </authorList>
    </citation>
    <scope>NUCLEOTIDE SEQUENCE</scope>
</reference>
<gene>
    <name evidence="3" type="ORF">OFUS_LOCUS25992</name>
</gene>
<feature type="region of interest" description="Disordered" evidence="2">
    <location>
        <begin position="938"/>
        <end position="975"/>
    </location>
</feature>
<dbReference type="SUPFAM" id="SSF48452">
    <property type="entry name" value="TPR-like"/>
    <property type="match status" value="1"/>
</dbReference>
<evidence type="ECO:0000313" key="3">
    <source>
        <dbReference type="EMBL" id="CAH1802298.1"/>
    </source>
</evidence>
<dbReference type="OrthoDB" id="1874341at2759"/>
<dbReference type="Proteomes" id="UP000749559">
    <property type="component" value="Unassembled WGS sequence"/>
</dbReference>
<dbReference type="InterPro" id="IPR019183">
    <property type="entry name" value="NAA25_NatB_aux_su"/>
</dbReference>
<evidence type="ECO:0000256" key="2">
    <source>
        <dbReference type="SAM" id="MobiDB-lite"/>
    </source>
</evidence>
<dbReference type="PANTHER" id="PTHR22767">
    <property type="entry name" value="N-TERMINAL ACETYLTRANSFERASE-RELATED"/>
    <property type="match status" value="1"/>
</dbReference>
<dbReference type="PANTHER" id="PTHR22767:SF3">
    <property type="entry name" value="N-ALPHA-ACETYLTRANSFERASE 25, NATB AUXILIARY SUBUNIT"/>
    <property type="match status" value="1"/>
</dbReference>
<protein>
    <recommendedName>
        <fullName evidence="5">N-terminal acetyltransferase B complex subunit NAA25 homolog</fullName>
    </recommendedName>
</protein>
<keyword evidence="4" id="KW-1185">Reference proteome</keyword>
<name>A0A8S4Q7W9_OWEFU</name>
<comment type="caution">
    <text evidence="3">The sequence shown here is derived from an EMBL/GenBank/DDBJ whole genome shotgun (WGS) entry which is preliminary data.</text>
</comment>
<feature type="compositionally biased region" description="Basic and acidic residues" evidence="2">
    <location>
        <begin position="1025"/>
        <end position="1045"/>
    </location>
</feature>
<proteinExistence type="inferred from homology"/>
<comment type="similarity">
    <text evidence="1">Belongs to the MDM20/NAA25 family.</text>
</comment>
<dbReference type="AlphaFoldDB" id="A0A8S4Q7W9"/>
<dbReference type="Pfam" id="PF09797">
    <property type="entry name" value="NatB_MDM20"/>
    <property type="match status" value="1"/>
</dbReference>
<dbReference type="EMBL" id="CAIIXF020000012">
    <property type="protein sequence ID" value="CAH1802298.1"/>
    <property type="molecule type" value="Genomic_DNA"/>
</dbReference>
<feature type="compositionally biased region" description="Polar residues" evidence="2">
    <location>
        <begin position="994"/>
        <end position="1024"/>
    </location>
</feature>
<evidence type="ECO:0008006" key="5">
    <source>
        <dbReference type="Google" id="ProtNLM"/>
    </source>
</evidence>
<evidence type="ECO:0000256" key="1">
    <source>
        <dbReference type="ARBA" id="ARBA00006298"/>
    </source>
</evidence>
<dbReference type="Gene3D" id="1.25.40.1040">
    <property type="match status" value="1"/>
</dbReference>
<organism evidence="3 4">
    <name type="scientific">Owenia fusiformis</name>
    <name type="common">Polychaete worm</name>
    <dbReference type="NCBI Taxonomy" id="6347"/>
    <lineage>
        <taxon>Eukaryota</taxon>
        <taxon>Metazoa</taxon>
        <taxon>Spiralia</taxon>
        <taxon>Lophotrochozoa</taxon>
        <taxon>Annelida</taxon>
        <taxon>Polychaeta</taxon>
        <taxon>Sedentaria</taxon>
        <taxon>Canalipalpata</taxon>
        <taxon>Sabellida</taxon>
        <taxon>Oweniida</taxon>
        <taxon>Oweniidae</taxon>
        <taxon>Owenia</taxon>
    </lineage>
</organism>
<sequence length="1085" mass="122742">MAAKGHVDVVGERRLRPIYDYLDSGNNKKALQECDKVLKKQKDFTCAKALKALALLRLGRQDESDTILQGVHDEKPADDATLHTLSICYRETASWDRIIDMYENALKKDAGNEDILSALFMAYVRVSDYQNQKKTAMLLHKIAPKKNPYYFWGVMSIVMQALSKPDDKMSKAVLLPLALKMCKKYIEDGKVNAETEVKLFLMILEIQEDYKMALSILQGILGEKLQAEILFKETKELECLKKLERWGDVNVANKKLILKNQDGWDYYKEYLESMFRLIDGGHVSVAPQEETTCEEAMPDNHPIMALQFINSQIEANKSKPIRGPYLAQLELLRLVQSREESYALELDTADILIRNYYTLFGDKFCCFGDLKMFCGLLDQESFSQLIATLHEELGVETKEGEEIKYAQNVKELQRHLTLIQLSRYIGCHDLLSDDAKSQMAKTLVLRYKDGLKFGKELISTDLQFSDNYLLLALHLMYDVYISTGDQDVLWEMILLLEKGLFNSVSNFQFKLLLIKLYSTVGAFGPCPCLYDSMDIKYIQNDTLGYIVSNHVTRLGHMQSALAMFSTMLRFFSSNFKDTSEYIIGSYKYGSFSKIHEFTKFREKLEKSLQYACAKVERSLVILALDTINSKNASEVLDALGLDVSLLSEPAVEIDTLCDNRDFDTMITWDPEGKQLSELEKALSLKEEYAWLKYRSLLLQLIVCCMSLQPPQPSTAKHSTTNNGDVTNHVTSIDQLQNIISQMDGHLNDCMKIFPDSTKYPLQGPSSTRLHEFLKLGLHSLISDVSVLVLYTYKLTDEGMDTRDQEKEETIHADICTKLDCVVKLCSSPLISTVKEKIHCHPEVLDHLVHVIETLSYVCLLLSGVYEILKPHKTPVSKKSKKKKAEAPPLPPTLANFTKLIDDITKRGEDLCKLVNDITDCAGMISTHFGITVLSLKDNTGEGEASSNTDGTTAVTKTENIDASNETKPTNNAIENSDAQAHEQITEVENKNPESDNTTKAAINSKTQTQINDGKTNSNETSVGKSNKETKCDTENCCHDHDKKEMTDSQIQQSIWTKVEVSFNQSARELSSLLSRKIQFLKSMRL</sequence>
<evidence type="ECO:0000313" key="4">
    <source>
        <dbReference type="Proteomes" id="UP000749559"/>
    </source>
</evidence>
<feature type="region of interest" description="Disordered" evidence="2">
    <location>
        <begin position="987"/>
        <end position="1045"/>
    </location>
</feature>